<dbReference type="EMBL" id="CATZLL010000010">
    <property type="protein sequence ID" value="CAJ0817546.1"/>
    <property type="molecule type" value="Genomic_DNA"/>
</dbReference>
<keyword evidence="2" id="KW-0159">Chromosome partition</keyword>
<feature type="domain" description="ParB-like N-terminal" evidence="4">
    <location>
        <begin position="8"/>
        <end position="99"/>
    </location>
</feature>
<protein>
    <submittedName>
        <fullName evidence="5">Nucleoid occlusion protein</fullName>
    </submittedName>
</protein>
<evidence type="ECO:0000256" key="1">
    <source>
        <dbReference type="ARBA" id="ARBA00006295"/>
    </source>
</evidence>
<dbReference type="Proteomes" id="UP001189757">
    <property type="component" value="Unassembled WGS sequence"/>
</dbReference>
<dbReference type="Pfam" id="PF17762">
    <property type="entry name" value="HTH_ParB"/>
    <property type="match status" value="1"/>
</dbReference>
<reference evidence="5 6" key="1">
    <citation type="submission" date="2023-07" db="EMBL/GenBank/DDBJ databases">
        <authorList>
            <person name="Peeters C."/>
        </authorList>
    </citation>
    <scope>NUCLEOTIDE SEQUENCE [LARGE SCALE GENOMIC DNA]</scope>
    <source>
        <strain evidence="5 6">LMG 18101</strain>
    </source>
</reference>
<accession>A0ABN9JMA6</accession>
<dbReference type="Gene3D" id="1.10.10.2830">
    <property type="match status" value="1"/>
</dbReference>
<proteinExistence type="inferred from homology"/>
<evidence type="ECO:0000256" key="3">
    <source>
        <dbReference type="SAM" id="MobiDB-lite"/>
    </source>
</evidence>
<dbReference type="InterPro" id="IPR022396">
    <property type="entry name" value="PRTRC_ParB"/>
</dbReference>
<feature type="region of interest" description="Disordered" evidence="3">
    <location>
        <begin position="339"/>
        <end position="371"/>
    </location>
</feature>
<dbReference type="CDD" id="cd16393">
    <property type="entry name" value="SPO0J_N"/>
    <property type="match status" value="1"/>
</dbReference>
<dbReference type="InterPro" id="IPR036086">
    <property type="entry name" value="ParB/Sulfiredoxin_sf"/>
</dbReference>
<dbReference type="Gene3D" id="3.90.1530.30">
    <property type="match status" value="1"/>
</dbReference>
<dbReference type="InterPro" id="IPR050336">
    <property type="entry name" value="Chromosome_partition/occlusion"/>
</dbReference>
<dbReference type="PANTHER" id="PTHR33375">
    <property type="entry name" value="CHROMOSOME-PARTITIONING PROTEIN PARB-RELATED"/>
    <property type="match status" value="1"/>
</dbReference>
<dbReference type="SMART" id="SM00470">
    <property type="entry name" value="ParB"/>
    <property type="match status" value="1"/>
</dbReference>
<sequence length="578" mass="63129">MQENQQSVTVKLGQIRPGKNPRKYFDPAKMAEITESIREDGVIQPVLVRPLEDGTYELVAGERRYRGAKAACGDDYDMPVVIREMTEGEARRLALIENVQRADMAPSEEAVAAADIVGDLKGDRDEAARQLGWPRSTLDRRLALMNCSPAVLDALNTRSIQLGHAELLATLTKEKQDLFLPIILQEKKTVADLKKAIEQAACNLKDAIFDKSECATCAHNSELQSVMFSEAISSGSCTNPTCYKGKTETQLEGISYGLKDEYPVIRIVRAGDNHTRVQLQVEGPTGVGAEQAKACHGCQNFGAAVSGLPDSLGKVFRGQCFDPSCNAKKVAARIKAERAEAPSTVKGPKAAPAKEGADKGGKAEHAATSIAESDKVKTYRQGVWRKALRREVAANEATANHYLLALSLSGHARTITSDKMGTLFERIADETSSPTDLSKNLISVAGLATDKRLNLTISLALAAIEGIDVPVLTSLCKYHALDLTKHWNLQKSKDFLELLTKSELKALADELGMRNALGDRFSKLFNQSKLEVIEALLKVDGFDYTGKVPKVLKFRPRLASPSHSFSRKSLCFKNWCRS</sequence>
<evidence type="ECO:0000259" key="4">
    <source>
        <dbReference type="SMART" id="SM00470"/>
    </source>
</evidence>
<evidence type="ECO:0000256" key="2">
    <source>
        <dbReference type="ARBA" id="ARBA00022829"/>
    </source>
</evidence>
<comment type="similarity">
    <text evidence="1">Belongs to the ParB family.</text>
</comment>
<dbReference type="SUPFAM" id="SSF109709">
    <property type="entry name" value="KorB DNA-binding domain-like"/>
    <property type="match status" value="1"/>
</dbReference>
<dbReference type="InterPro" id="IPR003115">
    <property type="entry name" value="ParB_N"/>
</dbReference>
<dbReference type="InterPro" id="IPR004437">
    <property type="entry name" value="ParB/RepB/Spo0J"/>
</dbReference>
<dbReference type="Pfam" id="PF02195">
    <property type="entry name" value="ParB_N"/>
    <property type="match status" value="1"/>
</dbReference>
<feature type="compositionally biased region" description="Basic and acidic residues" evidence="3">
    <location>
        <begin position="355"/>
        <end position="365"/>
    </location>
</feature>
<gene>
    <name evidence="5" type="primary">noc_2</name>
    <name evidence="5" type="ORF">LMG18101_03306</name>
</gene>
<evidence type="ECO:0000313" key="6">
    <source>
        <dbReference type="Proteomes" id="UP001189757"/>
    </source>
</evidence>
<dbReference type="RefSeq" id="WP_316681676.1">
    <property type="nucleotide sequence ID" value="NZ_CATZLL010000010.1"/>
</dbReference>
<comment type="caution">
    <text evidence="5">The sequence shown here is derived from an EMBL/GenBank/DDBJ whole genome shotgun (WGS) entry which is preliminary data.</text>
</comment>
<dbReference type="SUPFAM" id="SSF110849">
    <property type="entry name" value="ParB/Sulfiredoxin"/>
    <property type="match status" value="1"/>
</dbReference>
<name>A0ABN9JMA6_9RALS</name>
<organism evidence="5 6">
    <name type="scientific">Ralstonia flaminis</name>
    <dbReference type="NCBI Taxonomy" id="3058597"/>
    <lineage>
        <taxon>Bacteria</taxon>
        <taxon>Pseudomonadati</taxon>
        <taxon>Pseudomonadota</taxon>
        <taxon>Betaproteobacteria</taxon>
        <taxon>Burkholderiales</taxon>
        <taxon>Burkholderiaceae</taxon>
        <taxon>Ralstonia</taxon>
    </lineage>
</organism>
<dbReference type="NCBIfam" id="TIGR00180">
    <property type="entry name" value="parB_part"/>
    <property type="match status" value="1"/>
</dbReference>
<evidence type="ECO:0000313" key="5">
    <source>
        <dbReference type="EMBL" id="CAJ0817546.1"/>
    </source>
</evidence>
<keyword evidence="6" id="KW-1185">Reference proteome</keyword>
<dbReference type="InterPro" id="IPR041468">
    <property type="entry name" value="HTH_ParB/Spo0J"/>
</dbReference>
<dbReference type="NCBIfam" id="TIGR03734">
    <property type="entry name" value="PRTRC_parB"/>
    <property type="match status" value="1"/>
</dbReference>
<dbReference type="PANTHER" id="PTHR33375:SF1">
    <property type="entry name" value="CHROMOSOME-PARTITIONING PROTEIN PARB-RELATED"/>
    <property type="match status" value="1"/>
</dbReference>